<dbReference type="CDD" id="cd11069">
    <property type="entry name" value="CYP_FUM15-like"/>
    <property type="match status" value="1"/>
</dbReference>
<keyword evidence="6 14" id="KW-0812">Transmembrane</keyword>
<evidence type="ECO:0000313" key="16">
    <source>
        <dbReference type="Proteomes" id="UP000054007"/>
    </source>
</evidence>
<dbReference type="Proteomes" id="UP000054007">
    <property type="component" value="Unassembled WGS sequence"/>
</dbReference>
<keyword evidence="7 13" id="KW-0479">Metal-binding</keyword>
<comment type="pathway">
    <text evidence="3">Secondary metabolite biosynthesis; terpenoid biosynthesis.</text>
</comment>
<keyword evidence="16" id="KW-1185">Reference proteome</keyword>
<reference evidence="15 16" key="1">
    <citation type="journal article" date="2015" name="Fungal Genet. Biol.">
        <title>Evolution of novel wood decay mechanisms in Agaricales revealed by the genome sequences of Fistulina hepatica and Cylindrobasidium torrendii.</title>
        <authorList>
            <person name="Floudas D."/>
            <person name="Held B.W."/>
            <person name="Riley R."/>
            <person name="Nagy L.G."/>
            <person name="Koehler G."/>
            <person name="Ransdell A.S."/>
            <person name="Younus H."/>
            <person name="Chow J."/>
            <person name="Chiniquy J."/>
            <person name="Lipzen A."/>
            <person name="Tritt A."/>
            <person name="Sun H."/>
            <person name="Haridas S."/>
            <person name="LaButti K."/>
            <person name="Ohm R.A."/>
            <person name="Kues U."/>
            <person name="Blanchette R.A."/>
            <person name="Grigoriev I.V."/>
            <person name="Minto R.E."/>
            <person name="Hibbett D.S."/>
        </authorList>
    </citation>
    <scope>NUCLEOTIDE SEQUENCE [LARGE SCALE GENOMIC DNA]</scope>
    <source>
        <strain evidence="15 16">FP15055 ss-10</strain>
    </source>
</reference>
<dbReference type="InterPro" id="IPR001128">
    <property type="entry name" value="Cyt_P450"/>
</dbReference>
<evidence type="ECO:0000256" key="13">
    <source>
        <dbReference type="PIRSR" id="PIRSR602401-1"/>
    </source>
</evidence>
<sequence>MIENAALLTAFIKIACLIASFLVLNGTWTLYRNYTSPLWRLKGPARGNFFWGNQKEKTIPEWLNEYGRVLTHASFLRRPRLLLSDTKAVSHIVSHATVYPKDENLRYILGQLVGNGMIVAEGDEHKRQRRVMNPAFGNAHIKELIPIFFEKALQLRDTLNVQCANSDVGYRTNAIDWMTKTTLDIIGIAGFGYDFHALDTAQAGKSDLQLAFDAVGSAAAGRFRMVQAMIPIFRLIPTQNAAALRSAQKNMDSIGSSLLSEAKQMVALGEKVTNAGKDLFSLLVRANTATDLPAHQKLSDKDVVTQVPTFFVAGHETTASSLVWMMYALTRAPHVQEKLRQELLSVPTDTLSFDDLSALPYLDAVMREALRLHAPVIFTERVATKDDILPLSEPIEDRYGNILDSIRVQPGDLILVSNLGINTDPAIWGPDAHEFKPERWMVPRAGVTVSIPGVWSNIMSFWGGARGCIGFRFSILEAKAIAFTLYRSFKFELAVKHEELTSHHFVVQRPYLEKDIAAGPQLPIIVKPIV</sequence>
<comment type="cofactor">
    <cofactor evidence="1 13">
        <name>heme</name>
        <dbReference type="ChEBI" id="CHEBI:30413"/>
    </cofactor>
</comment>
<dbReference type="GO" id="GO:0016705">
    <property type="term" value="F:oxidoreductase activity, acting on paired donors, with incorporation or reduction of molecular oxygen"/>
    <property type="evidence" value="ECO:0007669"/>
    <property type="project" value="InterPro"/>
</dbReference>
<proteinExistence type="inferred from homology"/>
<organism evidence="15 16">
    <name type="scientific">Cylindrobasidium torrendii FP15055 ss-10</name>
    <dbReference type="NCBI Taxonomy" id="1314674"/>
    <lineage>
        <taxon>Eukaryota</taxon>
        <taxon>Fungi</taxon>
        <taxon>Dikarya</taxon>
        <taxon>Basidiomycota</taxon>
        <taxon>Agaricomycotina</taxon>
        <taxon>Agaricomycetes</taxon>
        <taxon>Agaricomycetidae</taxon>
        <taxon>Agaricales</taxon>
        <taxon>Marasmiineae</taxon>
        <taxon>Physalacriaceae</taxon>
        <taxon>Cylindrobasidium</taxon>
    </lineage>
</organism>
<name>A0A0D7BVJ8_9AGAR</name>
<keyword evidence="8 14" id="KW-1133">Transmembrane helix</keyword>
<evidence type="ECO:0000256" key="5">
    <source>
        <dbReference type="ARBA" id="ARBA00022617"/>
    </source>
</evidence>
<evidence type="ECO:0000256" key="11">
    <source>
        <dbReference type="ARBA" id="ARBA00023033"/>
    </source>
</evidence>
<evidence type="ECO:0000256" key="9">
    <source>
        <dbReference type="ARBA" id="ARBA00023002"/>
    </source>
</evidence>
<dbReference type="GO" id="GO:0020037">
    <property type="term" value="F:heme binding"/>
    <property type="evidence" value="ECO:0007669"/>
    <property type="project" value="InterPro"/>
</dbReference>
<dbReference type="Gene3D" id="1.10.630.10">
    <property type="entry name" value="Cytochrome P450"/>
    <property type="match status" value="1"/>
</dbReference>
<dbReference type="Pfam" id="PF00067">
    <property type="entry name" value="p450"/>
    <property type="match status" value="1"/>
</dbReference>
<dbReference type="OrthoDB" id="1470350at2759"/>
<dbReference type="STRING" id="1314674.A0A0D7BVJ8"/>
<dbReference type="InterPro" id="IPR036396">
    <property type="entry name" value="Cyt_P450_sf"/>
</dbReference>
<evidence type="ECO:0000256" key="14">
    <source>
        <dbReference type="SAM" id="Phobius"/>
    </source>
</evidence>
<dbReference type="PANTHER" id="PTHR24305">
    <property type="entry name" value="CYTOCHROME P450"/>
    <property type="match status" value="1"/>
</dbReference>
<protein>
    <submittedName>
        <fullName evidence="15">Cytochrome P450</fullName>
    </submittedName>
</protein>
<keyword evidence="9" id="KW-0560">Oxidoreductase</keyword>
<feature type="transmembrane region" description="Helical" evidence="14">
    <location>
        <begin position="6"/>
        <end position="31"/>
    </location>
</feature>
<dbReference type="GO" id="GO:0016020">
    <property type="term" value="C:membrane"/>
    <property type="evidence" value="ECO:0007669"/>
    <property type="project" value="UniProtKB-SubCell"/>
</dbReference>
<keyword evidence="12 14" id="KW-0472">Membrane</keyword>
<evidence type="ECO:0000256" key="12">
    <source>
        <dbReference type="ARBA" id="ARBA00023136"/>
    </source>
</evidence>
<dbReference type="PRINTS" id="PR00463">
    <property type="entry name" value="EP450I"/>
</dbReference>
<evidence type="ECO:0000256" key="6">
    <source>
        <dbReference type="ARBA" id="ARBA00022692"/>
    </source>
</evidence>
<evidence type="ECO:0000256" key="3">
    <source>
        <dbReference type="ARBA" id="ARBA00004721"/>
    </source>
</evidence>
<evidence type="ECO:0000256" key="10">
    <source>
        <dbReference type="ARBA" id="ARBA00023004"/>
    </source>
</evidence>
<accession>A0A0D7BVJ8</accession>
<dbReference type="GO" id="GO:0004497">
    <property type="term" value="F:monooxygenase activity"/>
    <property type="evidence" value="ECO:0007669"/>
    <property type="project" value="UniProtKB-KW"/>
</dbReference>
<keyword evidence="11" id="KW-0503">Monooxygenase</keyword>
<dbReference type="PANTHER" id="PTHR24305:SF166">
    <property type="entry name" value="CYTOCHROME P450 12A4, MITOCHONDRIAL-RELATED"/>
    <property type="match status" value="1"/>
</dbReference>
<dbReference type="PRINTS" id="PR00385">
    <property type="entry name" value="P450"/>
</dbReference>
<dbReference type="InterPro" id="IPR050121">
    <property type="entry name" value="Cytochrome_P450_monoxygenase"/>
</dbReference>
<evidence type="ECO:0000313" key="15">
    <source>
        <dbReference type="EMBL" id="KIY74189.1"/>
    </source>
</evidence>
<dbReference type="AlphaFoldDB" id="A0A0D7BVJ8"/>
<evidence type="ECO:0000256" key="1">
    <source>
        <dbReference type="ARBA" id="ARBA00001971"/>
    </source>
</evidence>
<dbReference type="GO" id="GO:0005506">
    <property type="term" value="F:iron ion binding"/>
    <property type="evidence" value="ECO:0007669"/>
    <property type="project" value="InterPro"/>
</dbReference>
<keyword evidence="5 13" id="KW-0349">Heme</keyword>
<comment type="subcellular location">
    <subcellularLocation>
        <location evidence="2">Membrane</location>
    </subcellularLocation>
</comment>
<gene>
    <name evidence="15" type="ORF">CYLTODRAFT_433885</name>
</gene>
<evidence type="ECO:0000256" key="8">
    <source>
        <dbReference type="ARBA" id="ARBA00022989"/>
    </source>
</evidence>
<keyword evidence="10 13" id="KW-0408">Iron</keyword>
<evidence type="ECO:0000256" key="7">
    <source>
        <dbReference type="ARBA" id="ARBA00022723"/>
    </source>
</evidence>
<feature type="binding site" description="axial binding residue" evidence="13">
    <location>
        <position position="468"/>
    </location>
    <ligand>
        <name>heme</name>
        <dbReference type="ChEBI" id="CHEBI:30413"/>
    </ligand>
    <ligandPart>
        <name>Fe</name>
        <dbReference type="ChEBI" id="CHEBI:18248"/>
    </ligandPart>
</feature>
<comment type="similarity">
    <text evidence="4">Belongs to the cytochrome P450 family.</text>
</comment>
<dbReference type="InterPro" id="IPR002401">
    <property type="entry name" value="Cyt_P450_E_grp-I"/>
</dbReference>
<dbReference type="SUPFAM" id="SSF48264">
    <property type="entry name" value="Cytochrome P450"/>
    <property type="match status" value="1"/>
</dbReference>
<evidence type="ECO:0000256" key="2">
    <source>
        <dbReference type="ARBA" id="ARBA00004370"/>
    </source>
</evidence>
<dbReference type="EMBL" id="KN880432">
    <property type="protein sequence ID" value="KIY74189.1"/>
    <property type="molecule type" value="Genomic_DNA"/>
</dbReference>
<evidence type="ECO:0000256" key="4">
    <source>
        <dbReference type="ARBA" id="ARBA00010617"/>
    </source>
</evidence>